<organism evidence="2 3">
    <name type="scientific">Ornithinimicrobium faecis</name>
    <dbReference type="NCBI Taxonomy" id="2934158"/>
    <lineage>
        <taxon>Bacteria</taxon>
        <taxon>Bacillati</taxon>
        <taxon>Actinomycetota</taxon>
        <taxon>Actinomycetes</taxon>
        <taxon>Micrococcales</taxon>
        <taxon>Ornithinimicrobiaceae</taxon>
        <taxon>Ornithinimicrobium</taxon>
    </lineage>
</organism>
<keyword evidence="3" id="KW-1185">Reference proteome</keyword>
<evidence type="ECO:0000313" key="2">
    <source>
        <dbReference type="EMBL" id="USQ80030.1"/>
    </source>
</evidence>
<proteinExistence type="predicted"/>
<dbReference type="SUPFAM" id="SSF53335">
    <property type="entry name" value="S-adenosyl-L-methionine-dependent methyltransferases"/>
    <property type="match status" value="1"/>
</dbReference>
<dbReference type="InterPro" id="IPR029063">
    <property type="entry name" value="SAM-dependent_MTases_sf"/>
</dbReference>
<feature type="domain" description="Methyltransferase type 11" evidence="1">
    <location>
        <begin position="54"/>
        <end position="145"/>
    </location>
</feature>
<protein>
    <submittedName>
        <fullName evidence="2">Class I SAM-dependent methyltransferase</fullName>
    </submittedName>
</protein>
<keyword evidence="2" id="KW-0808">Transferase</keyword>
<keyword evidence="2" id="KW-0489">Methyltransferase</keyword>
<evidence type="ECO:0000313" key="3">
    <source>
        <dbReference type="Proteomes" id="UP001056455"/>
    </source>
</evidence>
<dbReference type="InterPro" id="IPR000629">
    <property type="entry name" value="RNA-helicase_DEAD-box_CS"/>
</dbReference>
<dbReference type="CDD" id="cd02440">
    <property type="entry name" value="AdoMet_MTases"/>
    <property type="match status" value="1"/>
</dbReference>
<dbReference type="GO" id="GO:0032259">
    <property type="term" value="P:methylation"/>
    <property type="evidence" value="ECO:0007669"/>
    <property type="project" value="UniProtKB-KW"/>
</dbReference>
<dbReference type="Pfam" id="PF08241">
    <property type="entry name" value="Methyltransf_11"/>
    <property type="match status" value="1"/>
</dbReference>
<dbReference type="PANTHER" id="PTHR43591">
    <property type="entry name" value="METHYLTRANSFERASE"/>
    <property type="match status" value="1"/>
</dbReference>
<dbReference type="RefSeq" id="WP_252593295.1">
    <property type="nucleotide sequence ID" value="NZ_CP099489.1"/>
</dbReference>
<dbReference type="InterPro" id="IPR013216">
    <property type="entry name" value="Methyltransf_11"/>
</dbReference>
<evidence type="ECO:0000259" key="1">
    <source>
        <dbReference type="Pfam" id="PF08241"/>
    </source>
</evidence>
<reference evidence="2" key="1">
    <citation type="submission" date="2022-06" db="EMBL/GenBank/DDBJ databases">
        <title>Ornithinimicrobium HY1793.</title>
        <authorList>
            <person name="Huang Y."/>
        </authorList>
    </citation>
    <scope>NUCLEOTIDE SEQUENCE</scope>
    <source>
        <strain evidence="2">HY1793</strain>
    </source>
</reference>
<dbReference type="Proteomes" id="UP001056455">
    <property type="component" value="Chromosome"/>
</dbReference>
<gene>
    <name evidence="2" type="ORF">NF556_20995</name>
</gene>
<name>A0ABY4YUU8_9MICO</name>
<dbReference type="Gene3D" id="3.40.50.150">
    <property type="entry name" value="Vaccinia Virus protein VP39"/>
    <property type="match status" value="1"/>
</dbReference>
<accession>A0ABY4YUU8</accession>
<dbReference type="PROSITE" id="PS00039">
    <property type="entry name" value="DEAD_ATP_HELICASE"/>
    <property type="match status" value="1"/>
</dbReference>
<sequence length="264" mass="28835">MEQVSIDTAIQEYYSRVFDEADRLVERSAQGALEFIRTQELVTERITPSSRIIDIGGASGVHAAPLADKGHSVLLLDPVQAQVDKAQERGTFEARVGDARHLDVDDNSFDVALLFGPLYHLHDLADRLLCLREASRVVRPRGWVFAAAIPRFSRHADFSLAQDVPVPYPQEWVQLLESGVPGSYGRFPAGHFHTGEELAQELAEAGLLEVEVHAIEGSAGLALEQISGTDPDLVEAALAIVRRTGSIPGIRDMTNHMMGIARVA</sequence>
<dbReference type="EMBL" id="CP099489">
    <property type="protein sequence ID" value="USQ80030.1"/>
    <property type="molecule type" value="Genomic_DNA"/>
</dbReference>
<dbReference type="GO" id="GO:0008168">
    <property type="term" value="F:methyltransferase activity"/>
    <property type="evidence" value="ECO:0007669"/>
    <property type="project" value="UniProtKB-KW"/>
</dbReference>